<keyword evidence="2" id="KW-1185">Reference proteome</keyword>
<proteinExistence type="predicted"/>
<accession>A0A097EQY9</accession>
<sequence length="75" mass="9095">MLEHHPLIKEFPELKDQLHNIKADHHVNKQMKHYEDLDKEIFNLESSGKFEDTQIEDLKKQRLELKDQIYKALKN</sequence>
<evidence type="ECO:0008006" key="3">
    <source>
        <dbReference type="Google" id="ProtNLM"/>
    </source>
</evidence>
<gene>
    <name evidence="1" type="ORF">LO80_08435</name>
</gene>
<dbReference type="OrthoDB" id="1263265at2"/>
<dbReference type="RefSeq" id="WP_040010368.1">
    <property type="nucleotide sequence ID" value="NZ_CP009574.1"/>
</dbReference>
<evidence type="ECO:0000313" key="2">
    <source>
        <dbReference type="Proteomes" id="UP000029672"/>
    </source>
</evidence>
<dbReference type="eggNOG" id="COG2841">
    <property type="taxonomic scope" value="Bacteria"/>
</dbReference>
<reference evidence="1 2" key="1">
    <citation type="submission" date="2014-10" db="EMBL/GenBank/DDBJ databases">
        <title>Whole genome sequence of Francisella endociliophora strain FSC1006, isolated from a laboratory culture of the marine ciliate Euplotes raikovi.</title>
        <authorList>
            <person name="Granberg M."/>
            <person name="Backman S."/>
            <person name="Lundmark E."/>
            <person name="Nilsson E."/>
            <person name="Karlsson E."/>
            <person name="Thelaus J."/>
            <person name="Ohrman C."/>
            <person name="Larkeryd A."/>
            <person name="Stenberg P."/>
        </authorList>
    </citation>
    <scope>NUCLEOTIDE SEQUENCE [LARGE SCALE GENOMIC DNA]</scope>
    <source>
        <strain evidence="1 2">FSC1006</strain>
    </source>
</reference>
<dbReference type="InterPro" id="IPR007420">
    <property type="entry name" value="DUF465"/>
</dbReference>
<dbReference type="Pfam" id="PF04325">
    <property type="entry name" value="DUF465"/>
    <property type="match status" value="1"/>
</dbReference>
<dbReference type="AlphaFoldDB" id="A0A097EQY9"/>
<dbReference type="Gene3D" id="6.10.280.50">
    <property type="match status" value="1"/>
</dbReference>
<dbReference type="Proteomes" id="UP000029672">
    <property type="component" value="Chromosome"/>
</dbReference>
<dbReference type="EMBL" id="CP009574">
    <property type="protein sequence ID" value="AIT09993.1"/>
    <property type="molecule type" value="Genomic_DNA"/>
</dbReference>
<protein>
    <recommendedName>
        <fullName evidence="3">DUF465 domain-containing protein</fullName>
    </recommendedName>
</protein>
<dbReference type="InterPro" id="IPR038444">
    <property type="entry name" value="DUF465_sf"/>
</dbReference>
<dbReference type="STRING" id="1547445.LO80_08435"/>
<name>A0A097EQY9_9GAMM</name>
<organism evidence="1 2">
    <name type="scientific">Candidatus Francisella endociliophora</name>
    <dbReference type="NCBI Taxonomy" id="653937"/>
    <lineage>
        <taxon>Bacteria</taxon>
        <taxon>Pseudomonadati</taxon>
        <taxon>Pseudomonadota</taxon>
        <taxon>Gammaproteobacteria</taxon>
        <taxon>Thiotrichales</taxon>
        <taxon>Francisellaceae</taxon>
        <taxon>Francisella</taxon>
    </lineage>
</organism>
<dbReference type="KEGG" id="frf:LO80_08435"/>
<evidence type="ECO:0000313" key="1">
    <source>
        <dbReference type="EMBL" id="AIT09993.1"/>
    </source>
</evidence>
<dbReference type="HOGENOM" id="CLU_165482_0_2_6"/>